<gene>
    <name evidence="8" type="ORF">DI536_28965</name>
</gene>
<evidence type="ECO:0000256" key="5">
    <source>
        <dbReference type="ARBA" id="ARBA00047942"/>
    </source>
</evidence>
<dbReference type="GO" id="GO:0003677">
    <property type="term" value="F:DNA binding"/>
    <property type="evidence" value="ECO:0007669"/>
    <property type="project" value="InterPro"/>
</dbReference>
<feature type="domain" description="DNA methylase N-4/N-6" evidence="7">
    <location>
        <begin position="56"/>
        <end position="353"/>
    </location>
</feature>
<dbReference type="PRINTS" id="PR00508">
    <property type="entry name" value="S21N4MTFRASE"/>
</dbReference>
<dbReference type="InterPro" id="IPR001091">
    <property type="entry name" value="RM_Methyltransferase"/>
</dbReference>
<dbReference type="GO" id="GO:0009007">
    <property type="term" value="F:site-specific DNA-methyltransferase (adenine-specific) activity"/>
    <property type="evidence" value="ECO:0007669"/>
    <property type="project" value="UniProtKB-EC"/>
</dbReference>
<evidence type="ECO:0000256" key="4">
    <source>
        <dbReference type="ARBA" id="ARBA00022691"/>
    </source>
</evidence>
<dbReference type="PROSITE" id="PS00092">
    <property type="entry name" value="N6_MTASE"/>
    <property type="match status" value="1"/>
</dbReference>
<dbReference type="PIRSF" id="PIRSF015855">
    <property type="entry name" value="TypeIII_Mtase_mKpnI"/>
    <property type="match status" value="1"/>
</dbReference>
<accession>A0A2W5SVW9</accession>
<sequence length="411" mass="45788">MNTISVAGPAARSPFGTDFRRDSLLSAGDRDTGNYIIHGENTRVLSSLAASAPGTVKAVYIDPPYNNGERYHHYSDALSHDVWLDQLVARLHVLRTLLTDDGSVWISIDDREVHYLKVAADRVFGRGNFVTTIIWQQRTSRENRKAFSNNHEYLLVYAKEAKRFRESRNYLPATEAILDRYKNPDNDPRGSWQSVSASVQAGHGTASQFYTLVAPNGRTHEPPKGRCWIYSKERMLQEIRENNIWFGKNGNNVPRIKRLMSKKPPGLTPETLWPAHDVGTSDSAKKHLLQLFPQQPVFDTPKPEELIARVLQIATRPGELVLDAYLGSGTTAAVAHKMGRRYIGIERGEQALTLCAARLKAVVEGEAGGISSAFGWTGGGGFDFYRLPKSTLHAVPDEPTSRRGRRPASAR</sequence>
<evidence type="ECO:0000256" key="1">
    <source>
        <dbReference type="ARBA" id="ARBA00006594"/>
    </source>
</evidence>
<dbReference type="GO" id="GO:0032259">
    <property type="term" value="P:methylation"/>
    <property type="evidence" value="ECO:0007669"/>
    <property type="project" value="UniProtKB-KW"/>
</dbReference>
<keyword evidence="4" id="KW-0949">S-adenosyl-L-methionine</keyword>
<dbReference type="InterPro" id="IPR002052">
    <property type="entry name" value="DNA_methylase_N6_adenine_CS"/>
</dbReference>
<dbReference type="Gene3D" id="3.40.50.150">
    <property type="entry name" value="Vaccinia Virus protein VP39"/>
    <property type="match status" value="1"/>
</dbReference>
<evidence type="ECO:0000313" key="8">
    <source>
        <dbReference type="EMBL" id="PZR07090.1"/>
    </source>
</evidence>
<keyword evidence="3 8" id="KW-0808">Transferase</keyword>
<dbReference type="Pfam" id="PF01555">
    <property type="entry name" value="N6_N4_Mtase"/>
    <property type="match status" value="1"/>
</dbReference>
<comment type="similarity">
    <text evidence="1 6">Belongs to the N(4)/N(6)-methyltransferase family.</text>
</comment>
<reference evidence="8 9" key="1">
    <citation type="submission" date="2017-08" db="EMBL/GenBank/DDBJ databases">
        <title>Infants hospitalized years apart are colonized by the same room-sourced microbial strains.</title>
        <authorList>
            <person name="Brooks B."/>
            <person name="Olm M.R."/>
            <person name="Firek B.A."/>
            <person name="Baker R."/>
            <person name="Thomas B.C."/>
            <person name="Morowitz M.J."/>
            <person name="Banfield J.F."/>
        </authorList>
    </citation>
    <scope>NUCLEOTIDE SEQUENCE [LARGE SCALE GENOMIC DNA]</scope>
    <source>
        <strain evidence="8">S2_003_000_R2_14</strain>
    </source>
</reference>
<evidence type="ECO:0000313" key="9">
    <source>
        <dbReference type="Proteomes" id="UP000249061"/>
    </source>
</evidence>
<protein>
    <recommendedName>
        <fullName evidence="6">Methyltransferase</fullName>
        <ecNumber evidence="6">2.1.1.-</ecNumber>
    </recommendedName>
</protein>
<name>A0A2W5SVW9_9BACT</name>
<dbReference type="SUPFAM" id="SSF53335">
    <property type="entry name" value="S-adenosyl-L-methionine-dependent methyltransferases"/>
    <property type="match status" value="1"/>
</dbReference>
<dbReference type="AlphaFoldDB" id="A0A2W5SVW9"/>
<dbReference type="InterPro" id="IPR029063">
    <property type="entry name" value="SAM-dependent_MTases_sf"/>
</dbReference>
<comment type="catalytic activity">
    <reaction evidence="5">
        <text>a 2'-deoxyadenosine in DNA + S-adenosyl-L-methionine = an N(6)-methyl-2'-deoxyadenosine in DNA + S-adenosyl-L-homocysteine + H(+)</text>
        <dbReference type="Rhea" id="RHEA:15197"/>
        <dbReference type="Rhea" id="RHEA-COMP:12418"/>
        <dbReference type="Rhea" id="RHEA-COMP:12419"/>
        <dbReference type="ChEBI" id="CHEBI:15378"/>
        <dbReference type="ChEBI" id="CHEBI:57856"/>
        <dbReference type="ChEBI" id="CHEBI:59789"/>
        <dbReference type="ChEBI" id="CHEBI:90615"/>
        <dbReference type="ChEBI" id="CHEBI:90616"/>
        <dbReference type="EC" id="2.1.1.72"/>
    </reaction>
</comment>
<proteinExistence type="inferred from homology"/>
<evidence type="ECO:0000259" key="7">
    <source>
        <dbReference type="Pfam" id="PF01555"/>
    </source>
</evidence>
<keyword evidence="2 8" id="KW-0489">Methyltransferase</keyword>
<evidence type="ECO:0000256" key="2">
    <source>
        <dbReference type="ARBA" id="ARBA00022603"/>
    </source>
</evidence>
<dbReference type="GO" id="GO:0008170">
    <property type="term" value="F:N-methyltransferase activity"/>
    <property type="evidence" value="ECO:0007669"/>
    <property type="project" value="InterPro"/>
</dbReference>
<dbReference type="EC" id="2.1.1.-" evidence="6"/>
<organism evidence="8 9">
    <name type="scientific">Archangium gephyra</name>
    <dbReference type="NCBI Taxonomy" id="48"/>
    <lineage>
        <taxon>Bacteria</taxon>
        <taxon>Pseudomonadati</taxon>
        <taxon>Myxococcota</taxon>
        <taxon>Myxococcia</taxon>
        <taxon>Myxococcales</taxon>
        <taxon>Cystobacterineae</taxon>
        <taxon>Archangiaceae</taxon>
        <taxon>Archangium</taxon>
    </lineage>
</organism>
<dbReference type="InterPro" id="IPR002295">
    <property type="entry name" value="N4/N6-MTase_EcoPI_Mod-like"/>
</dbReference>
<dbReference type="InterPro" id="IPR002941">
    <property type="entry name" value="DNA_methylase_N4/N6"/>
</dbReference>
<dbReference type="Proteomes" id="UP000249061">
    <property type="component" value="Unassembled WGS sequence"/>
</dbReference>
<evidence type="ECO:0000256" key="3">
    <source>
        <dbReference type="ARBA" id="ARBA00022679"/>
    </source>
</evidence>
<dbReference type="EMBL" id="QFQP01000034">
    <property type="protein sequence ID" value="PZR07090.1"/>
    <property type="molecule type" value="Genomic_DNA"/>
</dbReference>
<evidence type="ECO:0000256" key="6">
    <source>
        <dbReference type="RuleBase" id="RU362026"/>
    </source>
</evidence>
<comment type="caution">
    <text evidence="8">The sequence shown here is derived from an EMBL/GenBank/DDBJ whole genome shotgun (WGS) entry which is preliminary data.</text>
</comment>